<dbReference type="InterPro" id="IPR001640">
    <property type="entry name" value="Lgt"/>
</dbReference>
<keyword evidence="6 7" id="KW-0472">Membrane</keyword>
<dbReference type="Pfam" id="PF01790">
    <property type="entry name" value="LGT"/>
    <property type="match status" value="1"/>
</dbReference>
<dbReference type="Proteomes" id="UP000647172">
    <property type="component" value="Unassembled WGS sequence"/>
</dbReference>
<feature type="transmembrane region" description="Helical" evidence="7">
    <location>
        <begin position="76"/>
        <end position="93"/>
    </location>
</feature>
<evidence type="ECO:0000313" key="9">
    <source>
        <dbReference type="Proteomes" id="UP000647172"/>
    </source>
</evidence>
<dbReference type="PANTHER" id="PTHR30589">
    <property type="entry name" value="PROLIPOPROTEIN DIACYLGLYCERYL TRANSFERASE"/>
    <property type="match status" value="1"/>
</dbReference>
<accession>A0A919JM24</accession>
<keyword evidence="5 7" id="KW-1133">Transmembrane helix</keyword>
<evidence type="ECO:0000256" key="3">
    <source>
        <dbReference type="ARBA" id="ARBA00022679"/>
    </source>
</evidence>
<evidence type="ECO:0000256" key="6">
    <source>
        <dbReference type="ARBA" id="ARBA00023136"/>
    </source>
</evidence>
<proteinExistence type="inferred from homology"/>
<dbReference type="AlphaFoldDB" id="A0A919JM24"/>
<dbReference type="GO" id="GO:0042158">
    <property type="term" value="P:lipoprotein biosynthetic process"/>
    <property type="evidence" value="ECO:0007669"/>
    <property type="project" value="InterPro"/>
</dbReference>
<gene>
    <name evidence="8" type="primary">lgt_2</name>
    <name evidence="8" type="ORF">Ani05nite_28180</name>
</gene>
<dbReference type="RefSeq" id="WP_203768544.1">
    <property type="nucleotide sequence ID" value="NZ_BOMQ01000031.1"/>
</dbReference>
<evidence type="ECO:0000256" key="4">
    <source>
        <dbReference type="ARBA" id="ARBA00022692"/>
    </source>
</evidence>
<comment type="similarity">
    <text evidence="1">Belongs to the Lgt family.</text>
</comment>
<protein>
    <submittedName>
        <fullName evidence="8">Diacylglyceryl transferase</fullName>
    </submittedName>
</protein>
<dbReference type="GO" id="GO:0005886">
    <property type="term" value="C:plasma membrane"/>
    <property type="evidence" value="ECO:0007669"/>
    <property type="project" value="InterPro"/>
</dbReference>
<dbReference type="GO" id="GO:0008961">
    <property type="term" value="F:phosphatidylglycerol-prolipoprotein diacylglyceryl transferase activity"/>
    <property type="evidence" value="ECO:0007669"/>
    <property type="project" value="InterPro"/>
</dbReference>
<keyword evidence="9" id="KW-1185">Reference proteome</keyword>
<dbReference type="PANTHER" id="PTHR30589:SF0">
    <property type="entry name" value="PHOSPHATIDYLGLYCEROL--PROLIPOPROTEIN DIACYLGLYCERYL TRANSFERASE"/>
    <property type="match status" value="1"/>
</dbReference>
<sequence>MPAGTHDAFVALGLAVGGLVFAAEVRRRDRRDERLWYLVAGVLVGGALGGRLGAWLQHLDLRQNATLAEQWAYGNRSILSGLAGAYVGVLVAKRLCGYTAPSGDLFAPAVAAGMAVGRIGCLLTELPGTPTGGDWGVTVDAVPGVPLHPSFAYEIAFHLLALAALVLARDRITRPDALFTAYLAGYAGFRFAVEFVRGNEVVAAGLTRPQWFLLACAPLLAGRVAALRRRPAAGRPQVPA</sequence>
<evidence type="ECO:0000256" key="5">
    <source>
        <dbReference type="ARBA" id="ARBA00022989"/>
    </source>
</evidence>
<feature type="transmembrane region" description="Helical" evidence="7">
    <location>
        <begin position="35"/>
        <end position="56"/>
    </location>
</feature>
<name>A0A919JM24_9ACTN</name>
<feature type="transmembrane region" description="Helical" evidence="7">
    <location>
        <begin position="6"/>
        <end position="23"/>
    </location>
</feature>
<evidence type="ECO:0000256" key="2">
    <source>
        <dbReference type="ARBA" id="ARBA00022475"/>
    </source>
</evidence>
<evidence type="ECO:0000256" key="7">
    <source>
        <dbReference type="SAM" id="Phobius"/>
    </source>
</evidence>
<evidence type="ECO:0000256" key="1">
    <source>
        <dbReference type="ARBA" id="ARBA00007150"/>
    </source>
</evidence>
<keyword evidence="2" id="KW-1003">Cell membrane</keyword>
<keyword evidence="4 7" id="KW-0812">Transmembrane</keyword>
<reference evidence="8" key="1">
    <citation type="submission" date="2021-01" db="EMBL/GenBank/DDBJ databases">
        <title>Whole genome shotgun sequence of Actinoplanes nipponensis NBRC 14063.</title>
        <authorList>
            <person name="Komaki H."/>
            <person name="Tamura T."/>
        </authorList>
    </citation>
    <scope>NUCLEOTIDE SEQUENCE</scope>
    <source>
        <strain evidence="8">NBRC 14063</strain>
    </source>
</reference>
<dbReference type="EMBL" id="BOMQ01000031">
    <property type="protein sequence ID" value="GIE49284.1"/>
    <property type="molecule type" value="Genomic_DNA"/>
</dbReference>
<keyword evidence="3 8" id="KW-0808">Transferase</keyword>
<evidence type="ECO:0000313" key="8">
    <source>
        <dbReference type="EMBL" id="GIE49284.1"/>
    </source>
</evidence>
<organism evidence="8 9">
    <name type="scientific">Actinoplanes nipponensis</name>
    <dbReference type="NCBI Taxonomy" id="135950"/>
    <lineage>
        <taxon>Bacteria</taxon>
        <taxon>Bacillati</taxon>
        <taxon>Actinomycetota</taxon>
        <taxon>Actinomycetes</taxon>
        <taxon>Micromonosporales</taxon>
        <taxon>Micromonosporaceae</taxon>
        <taxon>Actinoplanes</taxon>
    </lineage>
</organism>
<comment type="caution">
    <text evidence="8">The sequence shown here is derived from an EMBL/GenBank/DDBJ whole genome shotgun (WGS) entry which is preliminary data.</text>
</comment>